<dbReference type="PANTHER" id="PTHR23517:SF13">
    <property type="entry name" value="MAJOR FACILITATOR SUPERFAMILY MFS_1"/>
    <property type="match status" value="1"/>
</dbReference>
<keyword evidence="5 7" id="KW-1133">Transmembrane helix</keyword>
<evidence type="ECO:0000313" key="10">
    <source>
        <dbReference type="Proteomes" id="UP001596107"/>
    </source>
</evidence>
<feature type="domain" description="Major facilitator superfamily (MFS) profile" evidence="8">
    <location>
        <begin position="16"/>
        <end position="403"/>
    </location>
</feature>
<feature type="transmembrane region" description="Helical" evidence="7">
    <location>
        <begin position="374"/>
        <end position="393"/>
    </location>
</feature>
<name>A0ABW0T6C2_9HYPH</name>
<dbReference type="EMBL" id="JBHSNB010000001">
    <property type="protein sequence ID" value="MFC5584181.1"/>
    <property type="molecule type" value="Genomic_DNA"/>
</dbReference>
<proteinExistence type="predicted"/>
<accession>A0ABW0T6C2</accession>
<feature type="transmembrane region" description="Helical" evidence="7">
    <location>
        <begin position="304"/>
        <end position="328"/>
    </location>
</feature>
<dbReference type="InterPro" id="IPR050171">
    <property type="entry name" value="MFS_Transporters"/>
</dbReference>
<feature type="transmembrane region" description="Helical" evidence="7">
    <location>
        <begin position="169"/>
        <end position="186"/>
    </location>
</feature>
<dbReference type="PANTHER" id="PTHR23517">
    <property type="entry name" value="RESISTANCE PROTEIN MDTM, PUTATIVE-RELATED-RELATED"/>
    <property type="match status" value="1"/>
</dbReference>
<keyword evidence="4 7" id="KW-0812">Transmembrane</keyword>
<dbReference type="Pfam" id="PF07690">
    <property type="entry name" value="MFS_1"/>
    <property type="match status" value="1"/>
</dbReference>
<keyword evidence="6 7" id="KW-0472">Membrane</keyword>
<keyword evidence="10" id="KW-1185">Reference proteome</keyword>
<feature type="transmembrane region" description="Helical" evidence="7">
    <location>
        <begin position="20"/>
        <end position="42"/>
    </location>
</feature>
<feature type="transmembrane region" description="Helical" evidence="7">
    <location>
        <begin position="278"/>
        <end position="298"/>
    </location>
</feature>
<dbReference type="InterPro" id="IPR036259">
    <property type="entry name" value="MFS_trans_sf"/>
</dbReference>
<sequence length="403" mass="41597">MTARTIGVSTCPTTQTGLSLHALSLIGFLAASSVPAPLYPLYQAQWGFSAFTITLIFAVYALALLFGLLFFGTMSNRFGRRPVIVAALAIQLVAMALFLLARDSAWLVAARTIQGFATGLATTALAAALLDIDQKAGATINSIAPMIGMGVGALGSGMLAQLAPAPLHFVYLVLVAIFVVQVLRTLRCAETATGLATEPWRPRLRIEIPRQARLTFARVAPINIAVWALGGFFLSLMPSLIGEIAPGQTQVLGGGAVGALTLAGAAAVLTFRNLPVRSALLFGSVAMIVGPAVILGGFSRSSTVALMTGAAISGLGFGAGFLGAMRSLAALATAQQRAGLLSAFYTESYLSNALPALIAGFAAQRIGLVPTATIFGAVIIALSTLSLILNFFATVPTSMDKKP</sequence>
<keyword evidence="3" id="KW-1003">Cell membrane</keyword>
<dbReference type="RefSeq" id="WP_223020004.1">
    <property type="nucleotide sequence ID" value="NZ_CP078143.1"/>
</dbReference>
<feature type="transmembrane region" description="Helical" evidence="7">
    <location>
        <begin position="249"/>
        <end position="271"/>
    </location>
</feature>
<dbReference type="InterPro" id="IPR011701">
    <property type="entry name" value="MFS"/>
</dbReference>
<dbReference type="InterPro" id="IPR020846">
    <property type="entry name" value="MFS_dom"/>
</dbReference>
<feature type="transmembrane region" description="Helical" evidence="7">
    <location>
        <begin position="48"/>
        <end position="71"/>
    </location>
</feature>
<dbReference type="PROSITE" id="PS50850">
    <property type="entry name" value="MFS"/>
    <property type="match status" value="1"/>
</dbReference>
<evidence type="ECO:0000256" key="2">
    <source>
        <dbReference type="ARBA" id="ARBA00022448"/>
    </source>
</evidence>
<evidence type="ECO:0000256" key="4">
    <source>
        <dbReference type="ARBA" id="ARBA00022692"/>
    </source>
</evidence>
<comment type="subcellular location">
    <subcellularLocation>
        <location evidence="1">Cell membrane</location>
        <topology evidence="1">Multi-pass membrane protein</topology>
    </subcellularLocation>
</comment>
<feature type="transmembrane region" description="Helical" evidence="7">
    <location>
        <begin position="142"/>
        <end position="163"/>
    </location>
</feature>
<gene>
    <name evidence="9" type="ORF">ACFPOD_03585</name>
</gene>
<evidence type="ECO:0000313" key="9">
    <source>
        <dbReference type="EMBL" id="MFC5584181.1"/>
    </source>
</evidence>
<organism evidence="9 10">
    <name type="scientific">Nitratireductor kimnyeongensis</name>
    <dbReference type="NCBI Taxonomy" id="430679"/>
    <lineage>
        <taxon>Bacteria</taxon>
        <taxon>Pseudomonadati</taxon>
        <taxon>Pseudomonadota</taxon>
        <taxon>Alphaproteobacteria</taxon>
        <taxon>Hyphomicrobiales</taxon>
        <taxon>Phyllobacteriaceae</taxon>
        <taxon>Nitratireductor</taxon>
    </lineage>
</organism>
<dbReference type="SUPFAM" id="SSF103473">
    <property type="entry name" value="MFS general substrate transporter"/>
    <property type="match status" value="1"/>
</dbReference>
<keyword evidence="2" id="KW-0813">Transport</keyword>
<feature type="transmembrane region" description="Helical" evidence="7">
    <location>
        <begin position="215"/>
        <end position="237"/>
    </location>
</feature>
<evidence type="ECO:0000256" key="3">
    <source>
        <dbReference type="ARBA" id="ARBA00022475"/>
    </source>
</evidence>
<feature type="transmembrane region" description="Helical" evidence="7">
    <location>
        <begin position="83"/>
        <end position="101"/>
    </location>
</feature>
<feature type="transmembrane region" description="Helical" evidence="7">
    <location>
        <begin position="349"/>
        <end position="368"/>
    </location>
</feature>
<dbReference type="Gene3D" id="1.20.1250.20">
    <property type="entry name" value="MFS general substrate transporter like domains"/>
    <property type="match status" value="1"/>
</dbReference>
<feature type="transmembrane region" description="Helical" evidence="7">
    <location>
        <begin position="113"/>
        <end position="130"/>
    </location>
</feature>
<evidence type="ECO:0000256" key="7">
    <source>
        <dbReference type="SAM" id="Phobius"/>
    </source>
</evidence>
<evidence type="ECO:0000256" key="5">
    <source>
        <dbReference type="ARBA" id="ARBA00022989"/>
    </source>
</evidence>
<evidence type="ECO:0000259" key="8">
    <source>
        <dbReference type="PROSITE" id="PS50850"/>
    </source>
</evidence>
<evidence type="ECO:0000256" key="6">
    <source>
        <dbReference type="ARBA" id="ARBA00023136"/>
    </source>
</evidence>
<protein>
    <submittedName>
        <fullName evidence="9">MFS transporter</fullName>
    </submittedName>
</protein>
<dbReference type="Proteomes" id="UP001596107">
    <property type="component" value="Unassembled WGS sequence"/>
</dbReference>
<comment type="caution">
    <text evidence="9">The sequence shown here is derived from an EMBL/GenBank/DDBJ whole genome shotgun (WGS) entry which is preliminary data.</text>
</comment>
<evidence type="ECO:0000256" key="1">
    <source>
        <dbReference type="ARBA" id="ARBA00004651"/>
    </source>
</evidence>
<reference evidence="10" key="1">
    <citation type="journal article" date="2019" name="Int. J. Syst. Evol. Microbiol.">
        <title>The Global Catalogue of Microorganisms (GCM) 10K type strain sequencing project: providing services to taxonomists for standard genome sequencing and annotation.</title>
        <authorList>
            <consortium name="The Broad Institute Genomics Platform"/>
            <consortium name="The Broad Institute Genome Sequencing Center for Infectious Disease"/>
            <person name="Wu L."/>
            <person name="Ma J."/>
        </authorList>
    </citation>
    <scope>NUCLEOTIDE SEQUENCE [LARGE SCALE GENOMIC DNA]</scope>
    <source>
        <strain evidence="10">JCM 3366</strain>
    </source>
</reference>